<feature type="transmembrane region" description="Helical" evidence="1">
    <location>
        <begin position="72"/>
        <end position="91"/>
    </location>
</feature>
<reference evidence="2 3" key="1">
    <citation type="submission" date="2024-03" db="EMBL/GenBank/DDBJ databases">
        <title>Actinomycetospora sp. OC33-EN08, a novel actinomycete isolated from wild orchid (Aerides multiflora).</title>
        <authorList>
            <person name="Suriyachadkun C."/>
        </authorList>
    </citation>
    <scope>NUCLEOTIDE SEQUENCE [LARGE SCALE GENOMIC DNA]</scope>
    <source>
        <strain evidence="2 3">OC33-EN08</strain>
    </source>
</reference>
<evidence type="ECO:0000313" key="3">
    <source>
        <dbReference type="Proteomes" id="UP001385809"/>
    </source>
</evidence>
<dbReference type="RefSeq" id="WP_337694332.1">
    <property type="nucleotide sequence ID" value="NZ_JBBEGN010000003.1"/>
</dbReference>
<feature type="transmembrane region" description="Helical" evidence="1">
    <location>
        <begin position="45"/>
        <end position="65"/>
    </location>
</feature>
<evidence type="ECO:0000313" key="2">
    <source>
        <dbReference type="EMBL" id="MEJ2867722.1"/>
    </source>
</evidence>
<evidence type="ECO:0000256" key="1">
    <source>
        <dbReference type="SAM" id="Phobius"/>
    </source>
</evidence>
<gene>
    <name evidence="2" type="ORF">WCD74_08105</name>
</gene>
<organism evidence="2 3">
    <name type="scientific">Actinomycetospora aurantiaca</name>
    <dbReference type="NCBI Taxonomy" id="3129233"/>
    <lineage>
        <taxon>Bacteria</taxon>
        <taxon>Bacillati</taxon>
        <taxon>Actinomycetota</taxon>
        <taxon>Actinomycetes</taxon>
        <taxon>Pseudonocardiales</taxon>
        <taxon>Pseudonocardiaceae</taxon>
        <taxon>Actinomycetospora</taxon>
    </lineage>
</organism>
<keyword evidence="1" id="KW-0472">Membrane</keyword>
<comment type="caution">
    <text evidence="2">The sequence shown here is derived from an EMBL/GenBank/DDBJ whole genome shotgun (WGS) entry which is preliminary data.</text>
</comment>
<feature type="transmembrane region" description="Helical" evidence="1">
    <location>
        <begin position="97"/>
        <end position="119"/>
    </location>
</feature>
<protein>
    <submittedName>
        <fullName evidence="2">Uncharacterized protein</fullName>
    </submittedName>
</protein>
<name>A0ABU8MK77_9PSEU</name>
<dbReference type="Proteomes" id="UP001385809">
    <property type="component" value="Unassembled WGS sequence"/>
</dbReference>
<sequence>MAERTGWSVPFRVIAPVHALLVVGQALLAGALLDAVDGATAWHGGVGGVLILVGMVQAVAAVPAVRPGGMPAWVLVVALLLPVAETAQVSVGYFGHLAVHVPLGIAILGAQLALAWAAAHPRVRSGRSTRSRPRTA</sequence>
<dbReference type="EMBL" id="JBBEGN010000003">
    <property type="protein sequence ID" value="MEJ2867722.1"/>
    <property type="molecule type" value="Genomic_DNA"/>
</dbReference>
<keyword evidence="3" id="KW-1185">Reference proteome</keyword>
<proteinExistence type="predicted"/>
<accession>A0ABU8MK77</accession>
<feature type="transmembrane region" description="Helical" evidence="1">
    <location>
        <begin position="12"/>
        <end position="33"/>
    </location>
</feature>
<keyword evidence="1" id="KW-1133">Transmembrane helix</keyword>
<keyword evidence="1" id="KW-0812">Transmembrane</keyword>